<keyword evidence="4 6" id="KW-0472">Membrane</keyword>
<feature type="transmembrane region" description="Helical" evidence="6">
    <location>
        <begin position="624"/>
        <end position="643"/>
    </location>
</feature>
<evidence type="ECO:0000256" key="6">
    <source>
        <dbReference type="SAM" id="Phobius"/>
    </source>
</evidence>
<feature type="transmembrane region" description="Helical" evidence="6">
    <location>
        <begin position="593"/>
        <end position="612"/>
    </location>
</feature>
<feature type="transmembrane region" description="Helical" evidence="6">
    <location>
        <begin position="674"/>
        <end position="699"/>
    </location>
</feature>
<evidence type="ECO:0000256" key="2">
    <source>
        <dbReference type="ARBA" id="ARBA00022692"/>
    </source>
</evidence>
<dbReference type="Pfam" id="PF01061">
    <property type="entry name" value="ABC2_membrane"/>
    <property type="match status" value="1"/>
</dbReference>
<dbReference type="Gene3D" id="3.40.1710.10">
    <property type="entry name" value="abc type-2 transporter like domain"/>
    <property type="match status" value="1"/>
</dbReference>
<comment type="caution">
    <text evidence="9">The sequence shown here is derived from an EMBL/GenBank/DDBJ whole genome shotgun (WGS) entry which is preliminary data.</text>
</comment>
<comment type="subcellular location">
    <subcellularLocation>
        <location evidence="1">Membrane</location>
        <topology evidence="1">Multi-pass membrane protein</topology>
    </subcellularLocation>
</comment>
<dbReference type="InterPro" id="IPR051328">
    <property type="entry name" value="T7SS_ABC-Transporter"/>
</dbReference>
<keyword evidence="5" id="KW-0175">Coiled coil</keyword>
<dbReference type="InterPro" id="IPR017500">
    <property type="entry name" value="Phage_infect_YhgE_N"/>
</dbReference>
<dbReference type="InterPro" id="IPR017501">
    <property type="entry name" value="Phage_infect_YhgE_C"/>
</dbReference>
<dbReference type="RefSeq" id="WP_179977513.1">
    <property type="nucleotide sequence ID" value="NZ_JAJJPB010000018.1"/>
</dbReference>
<feature type="coiled-coil region" evidence="5">
    <location>
        <begin position="346"/>
        <end position="380"/>
    </location>
</feature>
<reference evidence="9" key="1">
    <citation type="submission" date="2021-11" db="EMBL/GenBank/DDBJ databases">
        <authorList>
            <person name="Qingchun L."/>
            <person name="Dong Z."/>
            <person name="Zongwei Q."/>
            <person name="Jia Z."/>
            <person name="Duotao L."/>
        </authorList>
    </citation>
    <scope>NUCLEOTIDE SEQUENCE</scope>
    <source>
        <strain evidence="9">WLY-B-L2</strain>
    </source>
</reference>
<evidence type="ECO:0000256" key="5">
    <source>
        <dbReference type="SAM" id="Coils"/>
    </source>
</evidence>
<dbReference type="NCBIfam" id="TIGR03062">
    <property type="entry name" value="pip_yhgE_Cterm"/>
    <property type="match status" value="1"/>
</dbReference>
<evidence type="ECO:0000259" key="7">
    <source>
        <dbReference type="Pfam" id="PF01061"/>
    </source>
</evidence>
<dbReference type="InterPro" id="IPR013525">
    <property type="entry name" value="ABC2_TM"/>
</dbReference>
<feature type="transmembrane region" description="Helical" evidence="6">
    <location>
        <begin position="520"/>
        <end position="539"/>
    </location>
</feature>
<evidence type="ECO:0000256" key="3">
    <source>
        <dbReference type="ARBA" id="ARBA00022989"/>
    </source>
</evidence>
<sequence>MIKNIISIFKRDIKTIIKNKAALATVLGLCIMPCLYTLVNVRAIWNPYSSAKLSNISIAVVNRDQGALFQDRNINMGDEIVNNLKKNHNIGWKFVDSKEADQGMMDGKYYAEIEIPEDFSYDLSSIITDNPRKAQIFYKSNTKTSPMGSKITEGAVNSLVSSIKSNFVYSVNKAIFSSLNIIGKKAEKNKFQIIDLKNSIIALGDNMDLVTAVLGGINDNASDIALILTQLKPIISTAGNINITNQVPVGNKELIKSIKSSLNNSFDNIQVNFNNAKADIYRLQTLADNLNSSIEDVNFSNINSTADKMNYQIDMLNGEVDSIIDFLQTVNGFAHNSRISNLLNSLNDVKSLLNIERNNINNLQQSLNNTNQINSSLNNSIVHNTWNVSLKLIDSVNQYNNEVKGELDAITDDLIASSNNSADILKTAEFMNKRGIKSINTLIDGSRLIADSSGKLENQLLQFKKPIINASNKLKLTNNKDIVKIITILQNDPEIMGNFMANPFNIKEENIYTIPNFGSAFAPTYMTISIWVGCTMLAAMLKTTAAKFEGSENLSLKEEYFGKMLLFVSISIIQSLIIVFTTKFILHVYTENFFLMIIFGLISSLAFSTIVYSMVSIFGNLGKAIAVLLVVVQLAGSGATYPIQLNPLIFRIFQPFFPFTYSLSGFRESIGGPLISTVVIDFSILVLMSVIAVLVGLFLKKPLYGIMNRFHSKFIESGIGI</sequence>
<feature type="transmembrane region" description="Helical" evidence="6">
    <location>
        <begin position="21"/>
        <end position="45"/>
    </location>
</feature>
<evidence type="ECO:0000259" key="8">
    <source>
        <dbReference type="Pfam" id="PF12698"/>
    </source>
</evidence>
<feature type="transmembrane region" description="Helical" evidence="6">
    <location>
        <begin position="560"/>
        <end position="581"/>
    </location>
</feature>
<dbReference type="EMBL" id="JAJJPB010000018">
    <property type="protein sequence ID" value="MCC9295823.1"/>
    <property type="molecule type" value="Genomic_DNA"/>
</dbReference>
<feature type="domain" description="ABC-2 type transporter transmembrane" evidence="8">
    <location>
        <begin position="31"/>
        <end position="169"/>
    </location>
</feature>
<dbReference type="PANTHER" id="PTHR43077">
    <property type="entry name" value="TRANSPORT PERMEASE YVFS-RELATED"/>
    <property type="match status" value="1"/>
</dbReference>
<dbReference type="PANTHER" id="PTHR43077:SF10">
    <property type="entry name" value="TRANSPORT PERMEASE PROTEIN"/>
    <property type="match status" value="1"/>
</dbReference>
<evidence type="ECO:0000256" key="4">
    <source>
        <dbReference type="ARBA" id="ARBA00023136"/>
    </source>
</evidence>
<keyword evidence="10" id="KW-1185">Reference proteome</keyword>
<evidence type="ECO:0000256" key="1">
    <source>
        <dbReference type="ARBA" id="ARBA00004141"/>
    </source>
</evidence>
<dbReference type="Proteomes" id="UP001165422">
    <property type="component" value="Unassembled WGS sequence"/>
</dbReference>
<dbReference type="Pfam" id="PF12698">
    <property type="entry name" value="ABC2_membrane_3"/>
    <property type="match status" value="1"/>
</dbReference>
<accession>A0ABS8N7N3</accession>
<proteinExistence type="predicted"/>
<gene>
    <name evidence="9" type="ORF">LN736_13225</name>
</gene>
<name>A0ABS8N7N3_9CLOT</name>
<evidence type="ECO:0000313" key="10">
    <source>
        <dbReference type="Proteomes" id="UP001165422"/>
    </source>
</evidence>
<keyword evidence="2 6" id="KW-0812">Transmembrane</keyword>
<organism evidence="9 10">
    <name type="scientific">Clostridium aromativorans</name>
    <dbReference type="NCBI Taxonomy" id="2836848"/>
    <lineage>
        <taxon>Bacteria</taxon>
        <taxon>Bacillati</taxon>
        <taxon>Bacillota</taxon>
        <taxon>Clostridia</taxon>
        <taxon>Eubacteriales</taxon>
        <taxon>Clostridiaceae</taxon>
        <taxon>Clostridium</taxon>
    </lineage>
</organism>
<evidence type="ECO:0000313" key="9">
    <source>
        <dbReference type="EMBL" id="MCC9295823.1"/>
    </source>
</evidence>
<keyword evidence="3 6" id="KW-1133">Transmembrane helix</keyword>
<feature type="domain" description="ABC-2 type transporter transmembrane" evidence="7">
    <location>
        <begin position="552"/>
        <end position="669"/>
    </location>
</feature>
<dbReference type="NCBIfam" id="TIGR03061">
    <property type="entry name" value="pip_yhgE_Nterm"/>
    <property type="match status" value="1"/>
</dbReference>
<protein>
    <submittedName>
        <fullName evidence="9">YhgE/Pip domain-containing protein</fullName>
    </submittedName>
</protein>